<sequence>MVGTGEIHPSQQDQDASRLSVVLKLEFPKVSKITTSIIKGSIESLDTNSRPAYIEPISLLAYAQRNYQYTMAEKAEESCPHLSQEEIVASDSTSICSNLLKIMRYESFTSSDLIDFLGFRFLSTSQLVCSDDGKVRLSMTLSNKTTFYRDAKPLLPGKSLVAEGVWDHHNRNLCLLACGVMGKENNSSIVGDCSLGLTFGFPTSFSLKQRSYMVGRMWNTTDSSNNDGNKIVSVYSTDIYSSIEVPGLKYNYTELGRASKYCEIKKFDPKMTRRFPDAQSYMDMRFRLSVRGTKGRPTWGNVHQISTGETYHGSQYGGLDNGDSMYTTRARGTTIPSSPSLADQNHTTSNVGYTISYNNDVEISAEGIYYYNRHTLLGRL</sequence>
<dbReference type="Pfam" id="PF25333">
    <property type="entry name" value="DUF2921_N"/>
    <property type="match status" value="2"/>
</dbReference>
<organism evidence="2 3">
    <name type="scientific">Carex littledalei</name>
    <dbReference type="NCBI Taxonomy" id="544730"/>
    <lineage>
        <taxon>Eukaryota</taxon>
        <taxon>Viridiplantae</taxon>
        <taxon>Streptophyta</taxon>
        <taxon>Embryophyta</taxon>
        <taxon>Tracheophyta</taxon>
        <taxon>Spermatophyta</taxon>
        <taxon>Magnoliopsida</taxon>
        <taxon>Liliopsida</taxon>
        <taxon>Poales</taxon>
        <taxon>Cyperaceae</taxon>
        <taxon>Cyperoideae</taxon>
        <taxon>Cariceae</taxon>
        <taxon>Carex</taxon>
        <taxon>Carex subgen. Euthyceras</taxon>
    </lineage>
</organism>
<feature type="domain" description="DUF2921" evidence="1">
    <location>
        <begin position="1"/>
        <end position="58"/>
    </location>
</feature>
<evidence type="ECO:0000313" key="3">
    <source>
        <dbReference type="Proteomes" id="UP000623129"/>
    </source>
</evidence>
<name>A0A833QLX9_9POAL</name>
<gene>
    <name evidence="2" type="ORF">FCM35_KLT11291</name>
</gene>
<comment type="caution">
    <text evidence="2">The sequence shown here is derived from an EMBL/GenBank/DDBJ whole genome shotgun (WGS) entry which is preliminary data.</text>
</comment>
<dbReference type="PANTHER" id="PTHR33389">
    <property type="entry name" value="FAMILY PROTEIN, PUTATIVE (DUF2921)-RELATED"/>
    <property type="match status" value="1"/>
</dbReference>
<keyword evidence="3" id="KW-1185">Reference proteome</keyword>
<evidence type="ECO:0000313" key="2">
    <source>
        <dbReference type="EMBL" id="KAF3325134.1"/>
    </source>
</evidence>
<dbReference type="PANTHER" id="PTHR33389:SF18">
    <property type="entry name" value="OS01G0677900 PROTEIN"/>
    <property type="match status" value="1"/>
</dbReference>
<dbReference type="Proteomes" id="UP000623129">
    <property type="component" value="Unassembled WGS sequence"/>
</dbReference>
<accession>A0A833QLX9</accession>
<evidence type="ECO:0000259" key="1">
    <source>
        <dbReference type="Pfam" id="PF25333"/>
    </source>
</evidence>
<protein>
    <recommendedName>
        <fullName evidence="1">DUF2921 domain-containing protein</fullName>
    </recommendedName>
</protein>
<reference evidence="2" key="1">
    <citation type="submission" date="2020-01" db="EMBL/GenBank/DDBJ databases">
        <title>Genome sequence of Kobresia littledalei, the first chromosome-level genome in the family Cyperaceae.</title>
        <authorList>
            <person name="Qu G."/>
        </authorList>
    </citation>
    <scope>NUCLEOTIDE SEQUENCE</scope>
    <source>
        <strain evidence="2">C.B.Clarke</strain>
        <tissue evidence="2">Leaf</tissue>
    </source>
</reference>
<dbReference type="AlphaFoldDB" id="A0A833QLX9"/>
<proteinExistence type="predicted"/>
<dbReference type="OrthoDB" id="756308at2759"/>
<dbReference type="InterPro" id="IPR057425">
    <property type="entry name" value="DUF2921_N"/>
</dbReference>
<dbReference type="EMBL" id="SWLB01000021">
    <property type="protein sequence ID" value="KAF3325134.1"/>
    <property type="molecule type" value="Genomic_DNA"/>
</dbReference>
<feature type="domain" description="DUF2921" evidence="1">
    <location>
        <begin position="121"/>
        <end position="225"/>
    </location>
</feature>